<comment type="caution">
    <text evidence="1">The sequence shown here is derived from an EMBL/GenBank/DDBJ whole genome shotgun (WGS) entry which is preliminary data.</text>
</comment>
<sequence length="107" mass="11875">MLCGSQIWVLGGRQIWVVVVGARWGLSELQTVRATGDELQYVRFAGIHPRFRCLYRAALLRAAKSVRTVSSIKLSVSEGVFATMPEILGHLKYSSRSVRAALSEPQE</sequence>
<evidence type="ECO:0000313" key="2">
    <source>
        <dbReference type="Proteomes" id="UP001279734"/>
    </source>
</evidence>
<evidence type="ECO:0000313" key="1">
    <source>
        <dbReference type="EMBL" id="GMH02264.1"/>
    </source>
</evidence>
<organism evidence="1 2">
    <name type="scientific">Nepenthes gracilis</name>
    <name type="common">Slender pitcher plant</name>
    <dbReference type="NCBI Taxonomy" id="150966"/>
    <lineage>
        <taxon>Eukaryota</taxon>
        <taxon>Viridiplantae</taxon>
        <taxon>Streptophyta</taxon>
        <taxon>Embryophyta</taxon>
        <taxon>Tracheophyta</taxon>
        <taxon>Spermatophyta</taxon>
        <taxon>Magnoliopsida</taxon>
        <taxon>eudicotyledons</taxon>
        <taxon>Gunneridae</taxon>
        <taxon>Pentapetalae</taxon>
        <taxon>Caryophyllales</taxon>
        <taxon>Nepenthaceae</taxon>
        <taxon>Nepenthes</taxon>
    </lineage>
</organism>
<dbReference type="EMBL" id="BSYO01000003">
    <property type="protein sequence ID" value="GMH02264.1"/>
    <property type="molecule type" value="Genomic_DNA"/>
</dbReference>
<proteinExistence type="predicted"/>
<dbReference type="AlphaFoldDB" id="A0AAD3XEM2"/>
<name>A0AAD3XEM2_NEPGR</name>
<reference evidence="1" key="1">
    <citation type="submission" date="2023-05" db="EMBL/GenBank/DDBJ databases">
        <title>Nepenthes gracilis genome sequencing.</title>
        <authorList>
            <person name="Fukushima K."/>
        </authorList>
    </citation>
    <scope>NUCLEOTIDE SEQUENCE</scope>
    <source>
        <strain evidence="1">SING2019-196</strain>
    </source>
</reference>
<protein>
    <submittedName>
        <fullName evidence="1">Uncharacterized protein</fullName>
    </submittedName>
</protein>
<keyword evidence="2" id="KW-1185">Reference proteome</keyword>
<gene>
    <name evidence="1" type="ORF">Nepgr_004103</name>
</gene>
<accession>A0AAD3XEM2</accession>
<dbReference type="Proteomes" id="UP001279734">
    <property type="component" value="Unassembled WGS sequence"/>
</dbReference>